<dbReference type="InterPro" id="IPR014990">
    <property type="entry name" value="DUF1838"/>
</dbReference>
<accession>A0A382M6Y8</accession>
<dbReference type="EMBL" id="UINC01090841">
    <property type="protein sequence ID" value="SVC43132.1"/>
    <property type="molecule type" value="Genomic_DNA"/>
</dbReference>
<dbReference type="AlphaFoldDB" id="A0A382M6Y8"/>
<sequence length="265" mass="30309">MDRRALLSGKFTEDTLNLSNSEHSGYAYAKLLGSTDNAMVHFSLEGTIFALLPNGAKSFIGFQAMLKGVWKKHGQNSFQLRLFETGFFHPLDSKDHIEVFENPITNQTNHLSEIKGGPYETIIKPTEHNWVVSGDDVWIQEPNPRIGYFGSAETNNKNKQTAFANTIFQGKLSQLNDESSIAPSMMTYNYVSPWYPFFEMDNVEGKMYWQAVGKKTQSWSDIPTSMQEYLTKNQNNYFESTNPWTERTSTLKHFRQSSKGDKNRP</sequence>
<evidence type="ECO:0000313" key="1">
    <source>
        <dbReference type="EMBL" id="SVC43132.1"/>
    </source>
</evidence>
<gene>
    <name evidence="1" type="ORF">METZ01_LOCUS295986</name>
</gene>
<name>A0A382M6Y8_9ZZZZ</name>
<dbReference type="Pfam" id="PF08894">
    <property type="entry name" value="DUF1838"/>
    <property type="match status" value="1"/>
</dbReference>
<protein>
    <recommendedName>
        <fullName evidence="2">DUF1838 domain-containing protein</fullName>
    </recommendedName>
</protein>
<evidence type="ECO:0008006" key="2">
    <source>
        <dbReference type="Google" id="ProtNLM"/>
    </source>
</evidence>
<reference evidence="1" key="1">
    <citation type="submission" date="2018-05" db="EMBL/GenBank/DDBJ databases">
        <authorList>
            <person name="Lanie J.A."/>
            <person name="Ng W.-L."/>
            <person name="Kazmierczak K.M."/>
            <person name="Andrzejewski T.M."/>
            <person name="Davidsen T.M."/>
            <person name="Wayne K.J."/>
            <person name="Tettelin H."/>
            <person name="Glass J.I."/>
            <person name="Rusch D."/>
            <person name="Podicherti R."/>
            <person name="Tsui H.-C.T."/>
            <person name="Winkler M.E."/>
        </authorList>
    </citation>
    <scope>NUCLEOTIDE SEQUENCE</scope>
</reference>
<proteinExistence type="predicted"/>
<organism evidence="1">
    <name type="scientific">marine metagenome</name>
    <dbReference type="NCBI Taxonomy" id="408172"/>
    <lineage>
        <taxon>unclassified sequences</taxon>
        <taxon>metagenomes</taxon>
        <taxon>ecological metagenomes</taxon>
    </lineage>
</organism>